<dbReference type="Proteomes" id="UP001139971">
    <property type="component" value="Unassembled WGS sequence"/>
</dbReference>
<feature type="compositionally biased region" description="Low complexity" evidence="1">
    <location>
        <begin position="32"/>
        <end position="48"/>
    </location>
</feature>
<gene>
    <name evidence="3" type="ORF">OD750_022475</name>
</gene>
<evidence type="ECO:0000313" key="4">
    <source>
        <dbReference type="Proteomes" id="UP001139971"/>
    </source>
</evidence>
<proteinExistence type="predicted"/>
<comment type="caution">
    <text evidence="3">The sequence shown here is derived from an EMBL/GenBank/DDBJ whole genome shotgun (WGS) entry which is preliminary data.</text>
</comment>
<feature type="chain" id="PRO_5040941889" evidence="2">
    <location>
        <begin position="25"/>
        <end position="148"/>
    </location>
</feature>
<keyword evidence="2" id="KW-0732">Signal</keyword>
<dbReference type="AlphaFoldDB" id="A0A9X4BK30"/>
<evidence type="ECO:0000256" key="2">
    <source>
        <dbReference type="SAM" id="SignalP"/>
    </source>
</evidence>
<feature type="region of interest" description="Disordered" evidence="1">
    <location>
        <begin position="26"/>
        <end position="75"/>
    </location>
</feature>
<name>A0A9X4BK30_9GAMM</name>
<sequence length="148" mass="15514">MTRYIARIAPFAFLALLAACGSNAPPETAKVAEAPKPAQPAQPLTAPRPAAPVGPLEAVQAAAPEPRQGDVQPFRRLGTPECDVFAEKARQCLNSGAVSHDVRKAAIRGIEEGIRASMRLTGPERVEACLNLQAQVQPGLISGGCQNL</sequence>
<keyword evidence="4" id="KW-1185">Reference proteome</keyword>
<dbReference type="EMBL" id="JAOVZO020000020">
    <property type="protein sequence ID" value="MDC8015313.1"/>
    <property type="molecule type" value="Genomic_DNA"/>
</dbReference>
<feature type="signal peptide" evidence="2">
    <location>
        <begin position="1"/>
        <end position="24"/>
    </location>
</feature>
<reference evidence="3" key="1">
    <citation type="submission" date="2023-02" db="EMBL/GenBank/DDBJ databases">
        <title>Tahibacter soli sp. nov. isolated from soil.</title>
        <authorList>
            <person name="Baek J.H."/>
            <person name="Lee J.K."/>
            <person name="Choi D.G."/>
            <person name="Jeon C.O."/>
        </authorList>
    </citation>
    <scope>NUCLEOTIDE SEQUENCE</scope>
    <source>
        <strain evidence="3">BL</strain>
    </source>
</reference>
<dbReference type="RefSeq" id="WP_263544325.1">
    <property type="nucleotide sequence ID" value="NZ_JAOVZO020000020.1"/>
</dbReference>
<dbReference type="PROSITE" id="PS51257">
    <property type="entry name" value="PROKAR_LIPOPROTEIN"/>
    <property type="match status" value="1"/>
</dbReference>
<accession>A0A9X4BK30</accession>
<evidence type="ECO:0000256" key="1">
    <source>
        <dbReference type="SAM" id="MobiDB-lite"/>
    </source>
</evidence>
<evidence type="ECO:0000313" key="3">
    <source>
        <dbReference type="EMBL" id="MDC8015313.1"/>
    </source>
</evidence>
<organism evidence="3 4">
    <name type="scientific">Tahibacter soli</name>
    <dbReference type="NCBI Taxonomy" id="2983605"/>
    <lineage>
        <taxon>Bacteria</taxon>
        <taxon>Pseudomonadati</taxon>
        <taxon>Pseudomonadota</taxon>
        <taxon>Gammaproteobacteria</taxon>
        <taxon>Lysobacterales</taxon>
        <taxon>Rhodanobacteraceae</taxon>
        <taxon>Tahibacter</taxon>
    </lineage>
</organism>
<protein>
    <submittedName>
        <fullName evidence="3">Uncharacterized protein</fullName>
    </submittedName>
</protein>